<evidence type="ECO:0000256" key="2">
    <source>
        <dbReference type="ARBA" id="ARBA00022737"/>
    </source>
</evidence>
<dbReference type="InterPro" id="IPR035976">
    <property type="entry name" value="Sushi/SCR/CCP_sf"/>
</dbReference>
<evidence type="ECO:0000313" key="11">
    <source>
        <dbReference type="Proteomes" id="UP000694701"/>
    </source>
</evidence>
<feature type="domain" description="Sushi" evidence="9">
    <location>
        <begin position="775"/>
        <end position="836"/>
    </location>
</feature>
<evidence type="ECO:0000256" key="6">
    <source>
        <dbReference type="SAM" id="Phobius"/>
    </source>
</evidence>
<feature type="domain" description="Sushi" evidence="9">
    <location>
        <begin position="708"/>
        <end position="771"/>
    </location>
</feature>
<dbReference type="PROSITE" id="PS50923">
    <property type="entry name" value="SUSHI"/>
    <property type="match status" value="5"/>
</dbReference>
<evidence type="ECO:0000256" key="7">
    <source>
        <dbReference type="SAM" id="SignalP"/>
    </source>
</evidence>
<protein>
    <submittedName>
        <fullName evidence="10">Seizure related 6 homolog (mouse)-like</fullName>
    </submittedName>
</protein>
<accession>A0A8C2CV37</accession>
<evidence type="ECO:0000259" key="9">
    <source>
        <dbReference type="PROSITE" id="PS50923"/>
    </source>
</evidence>
<dbReference type="Gene3D" id="2.60.120.290">
    <property type="entry name" value="Spermadhesin, CUB domain"/>
    <property type="match status" value="3"/>
</dbReference>
<evidence type="ECO:0000256" key="3">
    <source>
        <dbReference type="ARBA" id="ARBA00023157"/>
    </source>
</evidence>
<feature type="disulfide bond" evidence="4">
    <location>
        <begin position="677"/>
        <end position="704"/>
    </location>
</feature>
<evidence type="ECO:0000259" key="8">
    <source>
        <dbReference type="PROSITE" id="PS01180"/>
    </source>
</evidence>
<evidence type="ECO:0000256" key="4">
    <source>
        <dbReference type="PROSITE-ProRule" id="PRU00302"/>
    </source>
</evidence>
<dbReference type="Ensembl" id="ENSCCRT00020018870.1">
    <property type="protein sequence ID" value="ENSCCRP00020017166.1"/>
    <property type="gene ID" value="ENSCCRG00020006666.1"/>
</dbReference>
<feature type="domain" description="Sushi" evidence="9">
    <location>
        <begin position="647"/>
        <end position="706"/>
    </location>
</feature>
<evidence type="ECO:0000313" key="10">
    <source>
        <dbReference type="Ensembl" id="ENSCCRP00020017166.1"/>
    </source>
</evidence>
<sequence>MLGVQSDALLFGLMVWMGSLWGEITAQDESGLTPPASLAPVMQVPVPEETPRGVASMGQEFLGSVLSRKDHLLAQKGVTLPSGLPPNLVPMLGKRLGAGAAALSPDQPLLKKMLPAHSATGSPTLPPAYDLPTEPPEAVATPSWDTDAPTPLPKPLGTAAVPTTVNAETESGVFTSAVTNCRVNFTDPEGYIDSSDDPPLPEGAFLQCTYTVTVYVGYGVELQVKSVNLSEGEQLSIRGMDEGGALLVLANQTLLVEGQVIRSPTNTLSVFYRSSPEGGVGMFQLHYQIFRLSCALPRRPHFGEVSVKDLHPGGTAHFQCHMGYHLQGDATLTCLNASLPVWSQHEPSCRALCGGVVKNATVGRVLSPSPHPGPNSTLDRSCSWSLEAPNGLRLHLHLERMVLGPTDRLVLWSGLDAGSVVLFDSGHGGPIPFEGVISEGPAVRVQFITDQPNSHNTGFNIRYEAFEKGHCYEPYIQNGNFSTTDLTYGVGTVVQFTCDPGHSLEQGPPVIECINTRDPYWNDTEPLCKALCGGDLSGPSGVILSPNWPEWYGEGEDCSWRIHVDEDKRVLLDVQLLNLSDSDMLTILDGDEVTTRILGQFVGGTSPFKMSSSTPDLTITFHSDPAGLVFGKGEGFIINYMEVSHNDSCPDLPEIQNGWKTTSHVALVRGARITYQCDPGYDLVGSETLTCQVDLSWNMQPPFCEKIMYCTDPGHVEHSTRTLSDPKLLVGTTILYSCIPGYILQGGATLTCYGREPGTPVWTSRLPHCVSEESVSCENPGLPDNGYQILSKRLYLPGDSLTFMCYQGYELIGEMAIKCILGNPSFWSGPLPLCRANHECSSNHALEVAEATADSSFDGGSMALAIFILVLLVSVLLGGAYIYVTRCRYHSNLRLPLMYPHPYSQITVETEFDNPLYETGGDTREYEVSI</sequence>
<keyword evidence="6" id="KW-0812">Transmembrane</keyword>
<dbReference type="FunFam" id="2.10.70.10:FF:000009">
    <property type="entry name" value="Seizure related 6 homolog like"/>
    <property type="match status" value="1"/>
</dbReference>
<reference evidence="10" key="1">
    <citation type="submission" date="2025-08" db="UniProtKB">
        <authorList>
            <consortium name="Ensembl"/>
        </authorList>
    </citation>
    <scope>IDENTIFICATION</scope>
</reference>
<keyword evidence="7" id="KW-0732">Signal</keyword>
<name>A0A8C2CV37_CYPCA</name>
<dbReference type="PROSITE" id="PS01180">
    <property type="entry name" value="CUB"/>
    <property type="match status" value="2"/>
</dbReference>
<dbReference type="SMART" id="SM00042">
    <property type="entry name" value="CUB"/>
    <property type="match status" value="3"/>
</dbReference>
<dbReference type="InterPro" id="IPR000436">
    <property type="entry name" value="Sushi_SCR_CCP_dom"/>
</dbReference>
<evidence type="ECO:0000256" key="5">
    <source>
        <dbReference type="SAM" id="MobiDB-lite"/>
    </source>
</evidence>
<evidence type="ECO:0000256" key="1">
    <source>
        <dbReference type="ARBA" id="ARBA00022659"/>
    </source>
</evidence>
<dbReference type="CDD" id="cd00041">
    <property type="entry name" value="CUB"/>
    <property type="match status" value="2"/>
</dbReference>
<dbReference type="Pfam" id="PF00431">
    <property type="entry name" value="CUB"/>
    <property type="match status" value="1"/>
</dbReference>
<dbReference type="PANTHER" id="PTHR45656">
    <property type="entry name" value="PROTEIN CBR-CLEC-78"/>
    <property type="match status" value="1"/>
</dbReference>
<organism evidence="10 11">
    <name type="scientific">Cyprinus carpio</name>
    <name type="common">Common carp</name>
    <dbReference type="NCBI Taxonomy" id="7962"/>
    <lineage>
        <taxon>Eukaryota</taxon>
        <taxon>Metazoa</taxon>
        <taxon>Chordata</taxon>
        <taxon>Craniata</taxon>
        <taxon>Vertebrata</taxon>
        <taxon>Euteleostomi</taxon>
        <taxon>Actinopterygii</taxon>
        <taxon>Neopterygii</taxon>
        <taxon>Teleostei</taxon>
        <taxon>Ostariophysi</taxon>
        <taxon>Cypriniformes</taxon>
        <taxon>Cyprinidae</taxon>
        <taxon>Cyprininae</taxon>
        <taxon>Cyprinus</taxon>
    </lineage>
</organism>
<dbReference type="SMART" id="SM00032">
    <property type="entry name" value="CCP"/>
    <property type="match status" value="5"/>
</dbReference>
<comment type="caution">
    <text evidence="4">Lacks conserved residue(s) required for the propagation of feature annotation.</text>
</comment>
<dbReference type="Gene3D" id="2.10.70.10">
    <property type="entry name" value="Complement Module, domain 1"/>
    <property type="match status" value="5"/>
</dbReference>
<keyword evidence="2" id="KW-0677">Repeat</keyword>
<dbReference type="InterPro" id="IPR035914">
    <property type="entry name" value="Sperma_CUB_dom_sf"/>
</dbReference>
<feature type="domain" description="CUB" evidence="8">
    <location>
        <begin position="353"/>
        <end position="466"/>
    </location>
</feature>
<dbReference type="Proteomes" id="UP000694701">
    <property type="component" value="Unplaced"/>
</dbReference>
<feature type="region of interest" description="Disordered" evidence="5">
    <location>
        <begin position="116"/>
        <end position="149"/>
    </location>
</feature>
<keyword evidence="3 4" id="KW-1015">Disulfide bond</keyword>
<dbReference type="SUPFAM" id="SSF49854">
    <property type="entry name" value="Spermadhesin, CUB domain"/>
    <property type="match status" value="3"/>
</dbReference>
<dbReference type="InterPro" id="IPR051277">
    <property type="entry name" value="SEZ6_CSMD_C4BPB_Regulators"/>
</dbReference>
<dbReference type="Pfam" id="PF00084">
    <property type="entry name" value="Sushi"/>
    <property type="match status" value="5"/>
</dbReference>
<dbReference type="InterPro" id="IPR000859">
    <property type="entry name" value="CUB_dom"/>
</dbReference>
<proteinExistence type="predicted"/>
<dbReference type="FunFam" id="2.10.70.10:FF:000010">
    <property type="entry name" value="Seizure related 6 homolog like"/>
    <property type="match status" value="1"/>
</dbReference>
<keyword evidence="6" id="KW-0472">Membrane</keyword>
<dbReference type="CDD" id="cd00033">
    <property type="entry name" value="CCP"/>
    <property type="match status" value="5"/>
</dbReference>
<feature type="domain" description="Sushi" evidence="9">
    <location>
        <begin position="292"/>
        <end position="351"/>
    </location>
</feature>
<keyword evidence="6" id="KW-1133">Transmembrane helix</keyword>
<feature type="chain" id="PRO_5034139656" evidence="7">
    <location>
        <begin position="27"/>
        <end position="930"/>
    </location>
</feature>
<dbReference type="PANTHER" id="PTHR45656:SF8">
    <property type="entry name" value="SEIZURE 6-LIKE PROTEIN"/>
    <property type="match status" value="1"/>
</dbReference>
<feature type="domain" description="Sushi" evidence="9">
    <location>
        <begin position="469"/>
        <end position="530"/>
    </location>
</feature>
<dbReference type="SUPFAM" id="SSF57535">
    <property type="entry name" value="Complement control module/SCR domain"/>
    <property type="match status" value="5"/>
</dbReference>
<dbReference type="AlphaFoldDB" id="A0A8C2CV37"/>
<feature type="signal peptide" evidence="7">
    <location>
        <begin position="1"/>
        <end position="26"/>
    </location>
</feature>
<keyword evidence="1 4" id="KW-0768">Sushi</keyword>
<feature type="transmembrane region" description="Helical" evidence="6">
    <location>
        <begin position="862"/>
        <end position="884"/>
    </location>
</feature>
<feature type="domain" description="CUB" evidence="8">
    <location>
        <begin position="532"/>
        <end position="643"/>
    </location>
</feature>